<accession>A0A0S4FLS7</accession>
<keyword evidence="3" id="KW-1185">Reference proteome</keyword>
<dbReference type="AlphaFoldDB" id="A0A0S4FLS7"/>
<protein>
    <submittedName>
        <fullName evidence="2">Membrane protein</fullName>
    </submittedName>
</protein>
<feature type="transmembrane region" description="Helical" evidence="1">
    <location>
        <begin position="44"/>
        <end position="68"/>
    </location>
</feature>
<evidence type="ECO:0000313" key="3">
    <source>
        <dbReference type="Proteomes" id="UP000062768"/>
    </source>
</evidence>
<sequence>MEIITGAQFMVYDMILPALPFIGGYLFTYSLYRMNIIRKAIHINVWNFIVGLAFLISAGAGFLLLLLMELGIKLSISPQLLYWHVELGVTLALVTVFHIHTYWKSAKTMFVPAKKRVKT</sequence>
<proteinExistence type="predicted"/>
<reference evidence="2" key="1">
    <citation type="submission" date="2014-09" db="EMBL/GenBank/DDBJ databases">
        <authorList>
            <person name="Wibberg D."/>
        </authorList>
    </citation>
    <scope>NUCLEOTIDE SEQUENCE [LARGE SCALE GENOMIC DNA]</scope>
    <source>
        <strain evidence="2">Mb9</strain>
    </source>
</reference>
<gene>
    <name evidence="2" type="ORF">MB9_0304</name>
</gene>
<name>A0A0S4FLS7_METFO</name>
<feature type="transmembrane region" description="Helical" evidence="1">
    <location>
        <begin position="80"/>
        <end position="99"/>
    </location>
</feature>
<dbReference type="EMBL" id="LN734822">
    <property type="protein sequence ID" value="CEL23953.1"/>
    <property type="molecule type" value="Genomic_DNA"/>
</dbReference>
<dbReference type="Proteomes" id="UP000062768">
    <property type="component" value="Chromosome I"/>
</dbReference>
<keyword evidence="1" id="KW-0812">Transmembrane</keyword>
<organism evidence="2 3">
    <name type="scientific">Methanobacterium formicicum</name>
    <dbReference type="NCBI Taxonomy" id="2162"/>
    <lineage>
        <taxon>Archaea</taxon>
        <taxon>Methanobacteriati</taxon>
        <taxon>Methanobacteriota</taxon>
        <taxon>Methanomada group</taxon>
        <taxon>Methanobacteria</taxon>
        <taxon>Methanobacteriales</taxon>
        <taxon>Methanobacteriaceae</taxon>
        <taxon>Methanobacterium</taxon>
    </lineage>
</organism>
<evidence type="ECO:0000313" key="2">
    <source>
        <dbReference type="EMBL" id="CEL23953.1"/>
    </source>
</evidence>
<keyword evidence="1" id="KW-1133">Transmembrane helix</keyword>
<feature type="transmembrane region" description="Helical" evidence="1">
    <location>
        <begin position="14"/>
        <end position="32"/>
    </location>
</feature>
<evidence type="ECO:0000256" key="1">
    <source>
        <dbReference type="SAM" id="Phobius"/>
    </source>
</evidence>
<keyword evidence="1" id="KW-0472">Membrane</keyword>
<dbReference type="PATRIC" id="fig|2162.10.peg.313"/>